<dbReference type="GO" id="GO:0008270">
    <property type="term" value="F:zinc ion binding"/>
    <property type="evidence" value="ECO:0007669"/>
    <property type="project" value="UniProtKB-UniRule"/>
</dbReference>
<dbReference type="GO" id="GO:0051287">
    <property type="term" value="F:NAD binding"/>
    <property type="evidence" value="ECO:0007669"/>
    <property type="project" value="InterPro"/>
</dbReference>
<comment type="function">
    <text evidence="1 11 12">Catalyzes the sequential NAD-dependent oxidations of L-histidinol to L-histidinaldehyde and then to L-histidine.</text>
</comment>
<gene>
    <name evidence="11 18" type="primary">hisD</name>
    <name evidence="19" type="ORF">ENL48_07355</name>
    <name evidence="18" type="ORF">ENX77_03510</name>
</gene>
<dbReference type="InterPro" id="IPR022695">
    <property type="entry name" value="Histidinol_DH_monofunct"/>
</dbReference>
<dbReference type="Gene3D" id="1.20.5.1300">
    <property type="match status" value="1"/>
</dbReference>
<dbReference type="GO" id="GO:0004399">
    <property type="term" value="F:histidinol dehydrogenase activity"/>
    <property type="evidence" value="ECO:0007669"/>
    <property type="project" value="UniProtKB-UniRule"/>
</dbReference>
<keyword evidence="6 11" id="KW-0479">Metal-binding</keyword>
<protein>
    <recommendedName>
        <fullName evidence="5 11">Histidinol dehydrogenase</fullName>
        <shortName evidence="11 12">HDH</shortName>
        <ecNumber evidence="4 11">1.1.1.23</ecNumber>
    </recommendedName>
</protein>
<evidence type="ECO:0000313" key="19">
    <source>
        <dbReference type="EMBL" id="HHF48910.1"/>
    </source>
</evidence>
<evidence type="ECO:0000256" key="2">
    <source>
        <dbReference type="ARBA" id="ARBA00004940"/>
    </source>
</evidence>
<dbReference type="AlphaFoldDB" id="A0A7C3YFC8"/>
<dbReference type="EC" id="1.1.1.23" evidence="4 11"/>
<feature type="binding site" evidence="11 14">
    <location>
        <position position="103"/>
    </location>
    <ligand>
        <name>NAD(+)</name>
        <dbReference type="ChEBI" id="CHEBI:57540"/>
    </ligand>
</feature>
<dbReference type="InterPro" id="IPR016161">
    <property type="entry name" value="Ald_DH/histidinol_DH"/>
</dbReference>
<feature type="binding site" evidence="11 14">
    <location>
        <position position="165"/>
    </location>
    <ligand>
        <name>NAD(+)</name>
        <dbReference type="ChEBI" id="CHEBI:57540"/>
    </ligand>
</feature>
<dbReference type="EMBL" id="DTPI01000023">
    <property type="protein sequence ID" value="HGE66180.1"/>
    <property type="molecule type" value="Genomic_DNA"/>
</dbReference>
<name>A0A7C3YFC8_9EURY</name>
<dbReference type="UniPathway" id="UPA00031">
    <property type="reaction ID" value="UER00014"/>
</dbReference>
<evidence type="ECO:0000256" key="13">
    <source>
        <dbReference type="PIRSR" id="PIRSR000099-1"/>
    </source>
</evidence>
<dbReference type="CDD" id="cd06572">
    <property type="entry name" value="Histidinol_dh"/>
    <property type="match status" value="1"/>
</dbReference>
<comment type="similarity">
    <text evidence="3 11 12 17">Belongs to the histidinol dehydrogenase family.</text>
</comment>
<evidence type="ECO:0000313" key="18">
    <source>
        <dbReference type="EMBL" id="HGE66180.1"/>
    </source>
</evidence>
<feature type="binding site" evidence="11 15">
    <location>
        <position position="233"/>
    </location>
    <ligand>
        <name>substrate</name>
    </ligand>
</feature>
<feature type="binding site" evidence="11 15">
    <location>
        <position position="211"/>
    </location>
    <ligand>
        <name>substrate</name>
    </ligand>
</feature>
<evidence type="ECO:0000256" key="15">
    <source>
        <dbReference type="PIRSR" id="PIRSR000099-3"/>
    </source>
</evidence>
<evidence type="ECO:0000256" key="12">
    <source>
        <dbReference type="PIRNR" id="PIRNR000099"/>
    </source>
</evidence>
<evidence type="ECO:0000256" key="17">
    <source>
        <dbReference type="RuleBase" id="RU004175"/>
    </source>
</evidence>
<evidence type="ECO:0000256" key="14">
    <source>
        <dbReference type="PIRSR" id="PIRSR000099-2"/>
    </source>
</evidence>
<keyword evidence="9 11" id="KW-0368">Histidine biosynthesis</keyword>
<feature type="binding site" evidence="11 16">
    <location>
        <position position="236"/>
    </location>
    <ligand>
        <name>Zn(2+)</name>
        <dbReference type="ChEBI" id="CHEBI:29105"/>
    </ligand>
</feature>
<dbReference type="InterPro" id="IPR001692">
    <property type="entry name" value="Histidinol_DH_CS"/>
</dbReference>
<reference evidence="18" key="1">
    <citation type="journal article" date="2020" name="mSystems">
        <title>Genome- and Community-Level Interaction Insights into Carbon Utilization and Element Cycling Functions of Hydrothermarchaeota in Hydrothermal Sediment.</title>
        <authorList>
            <person name="Zhou Z."/>
            <person name="Liu Y."/>
            <person name="Xu W."/>
            <person name="Pan J."/>
            <person name="Luo Z.H."/>
            <person name="Li M."/>
        </authorList>
    </citation>
    <scope>NUCLEOTIDE SEQUENCE [LARGE SCALE GENOMIC DNA]</scope>
    <source>
        <strain evidence="19">SpSt-10</strain>
        <strain evidence="18">SpSt-97</strain>
    </source>
</reference>
<feature type="binding site" evidence="11 15">
    <location>
        <position position="323"/>
    </location>
    <ligand>
        <name>substrate</name>
    </ligand>
</feature>
<feature type="binding site" evidence="11 15">
    <location>
        <position position="377"/>
    </location>
    <ligand>
        <name>substrate</name>
    </ligand>
</feature>
<dbReference type="FunFam" id="3.40.50.1980:FF:000001">
    <property type="entry name" value="Histidinol dehydrogenase"/>
    <property type="match status" value="1"/>
</dbReference>
<evidence type="ECO:0000256" key="9">
    <source>
        <dbReference type="ARBA" id="ARBA00023102"/>
    </source>
</evidence>
<comment type="catalytic activity">
    <reaction evidence="10 11 12">
        <text>L-histidinol + 2 NAD(+) + H2O = L-histidine + 2 NADH + 3 H(+)</text>
        <dbReference type="Rhea" id="RHEA:20641"/>
        <dbReference type="ChEBI" id="CHEBI:15377"/>
        <dbReference type="ChEBI" id="CHEBI:15378"/>
        <dbReference type="ChEBI" id="CHEBI:57540"/>
        <dbReference type="ChEBI" id="CHEBI:57595"/>
        <dbReference type="ChEBI" id="CHEBI:57699"/>
        <dbReference type="ChEBI" id="CHEBI:57945"/>
        <dbReference type="EC" id="1.1.1.23"/>
    </reaction>
</comment>
<dbReference type="InterPro" id="IPR012131">
    <property type="entry name" value="Hstdl_DH"/>
</dbReference>
<feature type="active site" description="Proton acceptor" evidence="11 13">
    <location>
        <position position="289"/>
    </location>
</feature>
<evidence type="ECO:0000256" key="1">
    <source>
        <dbReference type="ARBA" id="ARBA00003850"/>
    </source>
</evidence>
<dbReference type="PANTHER" id="PTHR21256">
    <property type="entry name" value="HISTIDINOL DEHYDROGENASE HDH"/>
    <property type="match status" value="1"/>
</dbReference>
<feature type="binding site" evidence="11 15">
    <location>
        <position position="382"/>
    </location>
    <ligand>
        <name>substrate</name>
    </ligand>
</feature>
<comment type="caution">
    <text evidence="18">The sequence shown here is derived from an EMBL/GenBank/DDBJ whole genome shotgun (WGS) entry which is preliminary data.</text>
</comment>
<dbReference type="SUPFAM" id="SSF53720">
    <property type="entry name" value="ALDH-like"/>
    <property type="match status" value="1"/>
</dbReference>
<dbReference type="PIRSF" id="PIRSF000099">
    <property type="entry name" value="Histidinol_dh"/>
    <property type="match status" value="1"/>
</dbReference>
<evidence type="ECO:0000256" key="3">
    <source>
        <dbReference type="ARBA" id="ARBA00010178"/>
    </source>
</evidence>
<keyword evidence="7 11" id="KW-0862">Zinc</keyword>
<feature type="active site" description="Proton acceptor" evidence="11 13">
    <location>
        <position position="290"/>
    </location>
</feature>
<dbReference type="PANTHER" id="PTHR21256:SF2">
    <property type="entry name" value="HISTIDINE BIOSYNTHESIS TRIFUNCTIONAL PROTEIN"/>
    <property type="match status" value="1"/>
</dbReference>
<evidence type="ECO:0000256" key="5">
    <source>
        <dbReference type="ARBA" id="ARBA00016531"/>
    </source>
</evidence>
<keyword evidence="11 12" id="KW-0028">Amino-acid biosynthesis</keyword>
<evidence type="ECO:0000256" key="11">
    <source>
        <dbReference type="HAMAP-Rule" id="MF_01024"/>
    </source>
</evidence>
<dbReference type="PRINTS" id="PR00083">
    <property type="entry name" value="HOLDHDRGNASE"/>
</dbReference>
<feature type="binding site" evidence="11 16">
    <location>
        <position position="233"/>
    </location>
    <ligand>
        <name>Zn(2+)</name>
        <dbReference type="ChEBI" id="CHEBI:29105"/>
    </ligand>
</feature>
<evidence type="ECO:0000256" key="10">
    <source>
        <dbReference type="ARBA" id="ARBA00049489"/>
    </source>
</evidence>
<evidence type="ECO:0000256" key="16">
    <source>
        <dbReference type="PIRSR" id="PIRSR000099-4"/>
    </source>
</evidence>
<organism evidence="18">
    <name type="scientific">Geoglobus ahangari</name>
    <dbReference type="NCBI Taxonomy" id="113653"/>
    <lineage>
        <taxon>Archaea</taxon>
        <taxon>Methanobacteriati</taxon>
        <taxon>Methanobacteriota</taxon>
        <taxon>Archaeoglobi</taxon>
        <taxon>Archaeoglobales</taxon>
        <taxon>Archaeoglobaceae</taxon>
        <taxon>Geoglobus</taxon>
    </lineage>
</organism>
<dbReference type="HAMAP" id="MF_01024">
    <property type="entry name" value="HisD"/>
    <property type="match status" value="1"/>
</dbReference>
<feature type="binding site" evidence="11 15">
    <location>
        <position position="290"/>
    </location>
    <ligand>
        <name>substrate</name>
    </ligand>
</feature>
<proteinExistence type="inferred from homology"/>
<comment type="cofactor">
    <cofactor evidence="11 16">
        <name>Zn(2+)</name>
        <dbReference type="ChEBI" id="CHEBI:29105"/>
    </cofactor>
    <text evidence="11 16">Binds 1 zinc ion per subunit.</text>
</comment>
<comment type="pathway">
    <text evidence="2 11 12">Amino-acid biosynthesis; L-histidine biosynthesis; L-histidine from 5-phospho-alpha-D-ribose 1-diphosphate: step 9/9.</text>
</comment>
<keyword evidence="11 12" id="KW-0520">NAD</keyword>
<evidence type="ECO:0000256" key="4">
    <source>
        <dbReference type="ARBA" id="ARBA00012965"/>
    </source>
</evidence>
<dbReference type="Gene3D" id="3.40.50.1980">
    <property type="entry name" value="Nitrogenase molybdenum iron protein domain"/>
    <property type="match status" value="2"/>
</dbReference>
<dbReference type="GO" id="GO:0000105">
    <property type="term" value="P:L-histidine biosynthetic process"/>
    <property type="evidence" value="ECO:0007669"/>
    <property type="project" value="UniProtKB-UniRule"/>
</dbReference>
<feature type="binding site" evidence="11 16">
    <location>
        <position position="382"/>
    </location>
    <ligand>
        <name>Zn(2+)</name>
        <dbReference type="ChEBI" id="CHEBI:29105"/>
    </ligand>
</feature>
<dbReference type="Pfam" id="PF00815">
    <property type="entry name" value="Histidinol_dh"/>
    <property type="match status" value="1"/>
</dbReference>
<sequence length="391" mass="42860">MWDEIIEKVRPIVEKVKLEGDKALIEFTEKFDGVKIKSVKVEKEEIEKAYELVDDEILDALEVARENIERFHYITMPENDIRIDFGDLIMGKKWVPLDSVGLYIPGGRASYPSTVLMAGIPAKLAGVGMIVACTPPNEKGSVNPLTLVAMDLVGVDEIYRVGGAQAIAAMAYGTESVKKVDKIVGPGNVYVTAAKLLVQKDVAIDMPAGPSEVLVIADETADPKIVALECLAQLEHDPMAKAYLITTSRRLAENVKKIVEKNIVGENLKIHLVKNVKEAVKISNEIAPEHLVILTENPWEIFSKIRHAGSVFIGKFSPVAAGDYASGTNHILPTSGYARMFSGVSVETFMKSFTYQELKEEGLKRIAPAVIKLAKAEGLPWHAKSVEARLK</sequence>
<feature type="binding site" evidence="11 14">
    <location>
        <position position="188"/>
    </location>
    <ligand>
        <name>NAD(+)</name>
        <dbReference type="ChEBI" id="CHEBI:57540"/>
    </ligand>
</feature>
<evidence type="ECO:0000256" key="7">
    <source>
        <dbReference type="ARBA" id="ARBA00022833"/>
    </source>
</evidence>
<dbReference type="EMBL" id="DRUC01000112">
    <property type="protein sequence ID" value="HHF48910.1"/>
    <property type="molecule type" value="Genomic_DNA"/>
</dbReference>
<accession>A0A7C3YFC8</accession>
<feature type="binding site" evidence="11 15">
    <location>
        <position position="236"/>
    </location>
    <ligand>
        <name>substrate</name>
    </ligand>
</feature>
<keyword evidence="8 11" id="KW-0560">Oxidoreductase</keyword>
<dbReference type="NCBIfam" id="TIGR00069">
    <property type="entry name" value="hisD"/>
    <property type="match status" value="1"/>
</dbReference>
<dbReference type="FunFam" id="3.40.50.1980:FF:000026">
    <property type="entry name" value="Histidinol dehydrogenase"/>
    <property type="match status" value="1"/>
</dbReference>
<dbReference type="GO" id="GO:0005737">
    <property type="term" value="C:cytoplasm"/>
    <property type="evidence" value="ECO:0007669"/>
    <property type="project" value="TreeGrafter"/>
</dbReference>
<evidence type="ECO:0000256" key="6">
    <source>
        <dbReference type="ARBA" id="ARBA00022723"/>
    </source>
</evidence>
<dbReference type="PROSITE" id="PS00611">
    <property type="entry name" value="HISOL_DEHYDROGENASE"/>
    <property type="match status" value="1"/>
</dbReference>
<feature type="binding site" evidence="11 16">
    <location>
        <position position="323"/>
    </location>
    <ligand>
        <name>Zn(2+)</name>
        <dbReference type="ChEBI" id="CHEBI:29105"/>
    </ligand>
</feature>
<evidence type="ECO:0000256" key="8">
    <source>
        <dbReference type="ARBA" id="ARBA00023002"/>
    </source>
</evidence>